<evidence type="ECO:0000256" key="8">
    <source>
        <dbReference type="ARBA" id="ARBA00023145"/>
    </source>
</evidence>
<feature type="domain" description="Peptidoglycan binding-like" evidence="10">
    <location>
        <begin position="147"/>
        <end position="203"/>
    </location>
</feature>
<feature type="compositionally biased region" description="Basic and acidic residues" evidence="9">
    <location>
        <begin position="51"/>
        <end position="64"/>
    </location>
</feature>
<sequence>MESNKETQNSNDKTYLLELVEVRTANQQRLVTGGVKSCNVWRPAAVQSQTREQRVRAEVEHKMPDNQSGKNDSNQQSQQQKEESHSESIYFFRTRYAKEHIEQLELISKRPATTKLCLAHSFDGQQVSSQFEFIKNLQGYKKGDKVEGIKDLKKYLERFGYLNPNPSFDDQFDDILESAIKTYQLNFNLNTTGTLDPQTVSTMMMPRCGMPDIINGIYSIAIIYVLIDVEYN</sequence>
<dbReference type="InterPro" id="IPR021158">
    <property type="entry name" value="Pept_M10A_Zn_BS"/>
</dbReference>
<name>A0ABQ8HVZ2_9ROSI</name>
<dbReference type="InterPro" id="IPR036366">
    <property type="entry name" value="PGBDSf"/>
</dbReference>
<dbReference type="PANTHER" id="PTHR10201:SF213">
    <property type="entry name" value="METALLOENDOPROTEINASE 2-MMP-LIKE"/>
    <property type="match status" value="1"/>
</dbReference>
<evidence type="ECO:0000313" key="11">
    <source>
        <dbReference type="EMBL" id="KAH7568515.1"/>
    </source>
</evidence>
<reference evidence="11 12" key="1">
    <citation type="submission" date="2021-02" db="EMBL/GenBank/DDBJ databases">
        <title>Plant Genome Project.</title>
        <authorList>
            <person name="Zhang R.-G."/>
        </authorList>
    </citation>
    <scope>NUCLEOTIDE SEQUENCE [LARGE SCALE GENOMIC DNA]</scope>
    <source>
        <tissue evidence="11">Leaves</tissue>
    </source>
</reference>
<dbReference type="InterPro" id="IPR002477">
    <property type="entry name" value="Peptidoglycan-bd-like"/>
</dbReference>
<evidence type="ECO:0000256" key="1">
    <source>
        <dbReference type="ARBA" id="ARBA00001947"/>
    </source>
</evidence>
<keyword evidence="6" id="KW-0862">Zinc</keyword>
<comment type="caution">
    <text evidence="11">The sequence shown here is derived from an EMBL/GenBank/DDBJ whole genome shotgun (WGS) entry which is preliminary data.</text>
</comment>
<dbReference type="Pfam" id="PF01471">
    <property type="entry name" value="PG_binding_1"/>
    <property type="match status" value="1"/>
</dbReference>
<evidence type="ECO:0000256" key="9">
    <source>
        <dbReference type="SAM" id="MobiDB-lite"/>
    </source>
</evidence>
<dbReference type="PROSITE" id="PS00546">
    <property type="entry name" value="CYSTEINE_SWITCH"/>
    <property type="match status" value="1"/>
</dbReference>
<keyword evidence="3" id="KW-0479">Metal-binding</keyword>
<evidence type="ECO:0000256" key="5">
    <source>
        <dbReference type="ARBA" id="ARBA00022801"/>
    </source>
</evidence>
<feature type="compositionally biased region" description="Low complexity" evidence="9">
    <location>
        <begin position="65"/>
        <end position="79"/>
    </location>
</feature>
<keyword evidence="4" id="KW-0732">Signal</keyword>
<dbReference type="Proteomes" id="UP000827721">
    <property type="component" value="Unassembled WGS sequence"/>
</dbReference>
<gene>
    <name evidence="11" type="ORF">JRO89_XS06G0009200</name>
</gene>
<evidence type="ECO:0000256" key="6">
    <source>
        <dbReference type="ARBA" id="ARBA00022833"/>
    </source>
</evidence>
<comment type="cofactor">
    <cofactor evidence="1">
        <name>Zn(2+)</name>
        <dbReference type="ChEBI" id="CHEBI:29105"/>
    </cofactor>
</comment>
<keyword evidence="8" id="KW-0865">Zymogen</keyword>
<evidence type="ECO:0000259" key="10">
    <source>
        <dbReference type="Pfam" id="PF01471"/>
    </source>
</evidence>
<dbReference type="InterPro" id="IPR036365">
    <property type="entry name" value="PGBD-like_sf"/>
</dbReference>
<protein>
    <recommendedName>
        <fullName evidence="10">Peptidoglycan binding-like domain-containing protein</fullName>
    </recommendedName>
</protein>
<keyword evidence="7" id="KW-0482">Metalloprotease</keyword>
<dbReference type="Gene3D" id="1.10.101.10">
    <property type="entry name" value="PGBD-like superfamily/PGBD"/>
    <property type="match status" value="1"/>
</dbReference>
<evidence type="ECO:0000313" key="12">
    <source>
        <dbReference type="Proteomes" id="UP000827721"/>
    </source>
</evidence>
<keyword evidence="5" id="KW-0378">Hydrolase</keyword>
<feature type="region of interest" description="Disordered" evidence="9">
    <location>
        <begin position="47"/>
        <end position="87"/>
    </location>
</feature>
<proteinExistence type="predicted"/>
<evidence type="ECO:0000256" key="3">
    <source>
        <dbReference type="ARBA" id="ARBA00022723"/>
    </source>
</evidence>
<accession>A0ABQ8HVZ2</accession>
<dbReference type="SUPFAM" id="SSF47090">
    <property type="entry name" value="PGBD-like"/>
    <property type="match status" value="1"/>
</dbReference>
<keyword evidence="2" id="KW-0645">Protease</keyword>
<dbReference type="PANTHER" id="PTHR10201">
    <property type="entry name" value="MATRIX METALLOPROTEINASE"/>
    <property type="match status" value="1"/>
</dbReference>
<evidence type="ECO:0000256" key="7">
    <source>
        <dbReference type="ARBA" id="ARBA00023049"/>
    </source>
</evidence>
<dbReference type="EMBL" id="JAFEMO010000006">
    <property type="protein sequence ID" value="KAH7568515.1"/>
    <property type="molecule type" value="Genomic_DNA"/>
</dbReference>
<keyword evidence="12" id="KW-1185">Reference proteome</keyword>
<organism evidence="11 12">
    <name type="scientific">Xanthoceras sorbifolium</name>
    <dbReference type="NCBI Taxonomy" id="99658"/>
    <lineage>
        <taxon>Eukaryota</taxon>
        <taxon>Viridiplantae</taxon>
        <taxon>Streptophyta</taxon>
        <taxon>Embryophyta</taxon>
        <taxon>Tracheophyta</taxon>
        <taxon>Spermatophyta</taxon>
        <taxon>Magnoliopsida</taxon>
        <taxon>eudicotyledons</taxon>
        <taxon>Gunneridae</taxon>
        <taxon>Pentapetalae</taxon>
        <taxon>rosids</taxon>
        <taxon>malvids</taxon>
        <taxon>Sapindales</taxon>
        <taxon>Sapindaceae</taxon>
        <taxon>Xanthoceroideae</taxon>
        <taxon>Xanthoceras</taxon>
    </lineage>
</organism>
<evidence type="ECO:0000256" key="2">
    <source>
        <dbReference type="ARBA" id="ARBA00022670"/>
    </source>
</evidence>
<evidence type="ECO:0000256" key="4">
    <source>
        <dbReference type="ARBA" id="ARBA00022729"/>
    </source>
</evidence>